<dbReference type="PANTHER" id="PTHR15446:SF2">
    <property type="entry name" value="UROPLAKIN-3B-LIKE PROTEIN 1-RELATED"/>
    <property type="match status" value="1"/>
</dbReference>
<evidence type="ECO:0000256" key="1">
    <source>
        <dbReference type="SAM" id="MobiDB-lite"/>
    </source>
</evidence>
<proteinExistence type="predicted"/>
<dbReference type="GO" id="GO:0016020">
    <property type="term" value="C:membrane"/>
    <property type="evidence" value="ECO:0007669"/>
    <property type="project" value="TreeGrafter"/>
</dbReference>
<evidence type="ECO:0000313" key="4">
    <source>
        <dbReference type="EMBL" id="KAK7173879.1"/>
    </source>
</evidence>
<dbReference type="AlphaFoldDB" id="A0AAN9DGD3"/>
<feature type="chain" id="PRO_5042903721" evidence="3">
    <location>
        <begin position="23"/>
        <end position="286"/>
    </location>
</feature>
<evidence type="ECO:0000313" key="5">
    <source>
        <dbReference type="Proteomes" id="UP001364617"/>
    </source>
</evidence>
<sequence>MSTNAVIRLMSLLSIWMWTGQGQMFQPELSPSDLQGKITSNTVTLKQPYCVFNKTCDGCVIWLVAALSSENRTFDSQLTTSAPDVLNKSPYPKAFEPLLWDFFVTKVGPLADFPCSQSSNNVYFRVGAEGKCSGANCNGILPVGSNVSFKYLLINANNQIVLNASDWSESIHLKTNQNPQSINDGLSARSAAMIVITSILSVAAALLLLMFFIMLCVAYCGRSKDISQGQATSPMKVMNSIRIPHYDTHSLRGKAHPYDNPGYVSEGKNYSTSETLPKSGIQTQKL</sequence>
<name>A0AAN9DGD3_9TELE</name>
<evidence type="ECO:0000256" key="2">
    <source>
        <dbReference type="SAM" id="Phobius"/>
    </source>
</evidence>
<dbReference type="InterPro" id="IPR024831">
    <property type="entry name" value="Uroplakin-3"/>
</dbReference>
<dbReference type="PANTHER" id="PTHR15446">
    <property type="entry name" value="UROPLAKIN III"/>
    <property type="match status" value="1"/>
</dbReference>
<feature type="compositionally biased region" description="Polar residues" evidence="1">
    <location>
        <begin position="268"/>
        <end position="286"/>
    </location>
</feature>
<evidence type="ECO:0000256" key="3">
    <source>
        <dbReference type="SAM" id="SignalP"/>
    </source>
</evidence>
<accession>A0AAN9DGD3</accession>
<dbReference type="Proteomes" id="UP001364617">
    <property type="component" value="Unassembled WGS sequence"/>
</dbReference>
<comment type="caution">
    <text evidence="4">The sequence shown here is derived from an EMBL/GenBank/DDBJ whole genome shotgun (WGS) entry which is preliminary data.</text>
</comment>
<keyword evidence="2" id="KW-0812">Transmembrane</keyword>
<protein>
    <submittedName>
        <fullName evidence="4">Uncharacterized protein</fullName>
    </submittedName>
</protein>
<feature type="transmembrane region" description="Helical" evidence="2">
    <location>
        <begin position="191"/>
        <end position="220"/>
    </location>
</feature>
<gene>
    <name evidence="4" type="ORF">R3I93_003643</name>
</gene>
<keyword evidence="5" id="KW-1185">Reference proteome</keyword>
<keyword evidence="3" id="KW-0732">Signal</keyword>
<dbReference type="EMBL" id="JAYKXH010000003">
    <property type="protein sequence ID" value="KAK7173879.1"/>
    <property type="molecule type" value="Genomic_DNA"/>
</dbReference>
<keyword evidence="2" id="KW-1133">Transmembrane helix</keyword>
<feature type="signal peptide" evidence="3">
    <location>
        <begin position="1"/>
        <end position="22"/>
    </location>
</feature>
<keyword evidence="2" id="KW-0472">Membrane</keyword>
<reference evidence="4 5" key="1">
    <citation type="submission" date="2024-02" db="EMBL/GenBank/DDBJ databases">
        <title>Chromosome-level genome assembly of the Eurasian Minnow (Phoxinus phoxinus).</title>
        <authorList>
            <person name="Oriowo T.O."/>
            <person name="Martin S."/>
            <person name="Stange M."/>
            <person name="Chrysostomakis Y."/>
            <person name="Brown T."/>
            <person name="Winkler S."/>
            <person name="Kukowka S."/>
            <person name="Myers E.W."/>
            <person name="Bohne A."/>
        </authorList>
    </citation>
    <scope>NUCLEOTIDE SEQUENCE [LARGE SCALE GENOMIC DNA]</scope>
    <source>
        <strain evidence="4">ZFMK-TIS-60720</strain>
        <tissue evidence="4">Whole Organism</tissue>
    </source>
</reference>
<organism evidence="4 5">
    <name type="scientific">Phoxinus phoxinus</name>
    <name type="common">Eurasian minnow</name>
    <dbReference type="NCBI Taxonomy" id="58324"/>
    <lineage>
        <taxon>Eukaryota</taxon>
        <taxon>Metazoa</taxon>
        <taxon>Chordata</taxon>
        <taxon>Craniata</taxon>
        <taxon>Vertebrata</taxon>
        <taxon>Euteleostomi</taxon>
        <taxon>Actinopterygii</taxon>
        <taxon>Neopterygii</taxon>
        <taxon>Teleostei</taxon>
        <taxon>Ostariophysi</taxon>
        <taxon>Cypriniformes</taxon>
        <taxon>Leuciscidae</taxon>
        <taxon>Phoxininae</taxon>
        <taxon>Phoxinus</taxon>
    </lineage>
</organism>
<feature type="region of interest" description="Disordered" evidence="1">
    <location>
        <begin position="262"/>
        <end position="286"/>
    </location>
</feature>